<protein>
    <submittedName>
        <fullName evidence="2">Uncharacterized protein</fullName>
    </submittedName>
</protein>
<feature type="transmembrane region" description="Helical" evidence="1">
    <location>
        <begin position="57"/>
        <end position="80"/>
    </location>
</feature>
<keyword evidence="3" id="KW-1185">Reference proteome</keyword>
<evidence type="ECO:0000256" key="1">
    <source>
        <dbReference type="SAM" id="Phobius"/>
    </source>
</evidence>
<organism evidence="2 3">
    <name type="scientific">Arthrobacter burdickii</name>
    <dbReference type="NCBI Taxonomy" id="3035920"/>
    <lineage>
        <taxon>Bacteria</taxon>
        <taxon>Bacillati</taxon>
        <taxon>Actinomycetota</taxon>
        <taxon>Actinomycetes</taxon>
        <taxon>Micrococcales</taxon>
        <taxon>Micrococcaceae</taxon>
        <taxon>Arthrobacter</taxon>
    </lineage>
</organism>
<gene>
    <name evidence="2" type="ORF">P5G52_08355</name>
</gene>
<dbReference type="EMBL" id="JAROCG010000001">
    <property type="protein sequence ID" value="MDN4610883.1"/>
    <property type="molecule type" value="Genomic_DNA"/>
</dbReference>
<keyword evidence="1" id="KW-0472">Membrane</keyword>
<reference evidence="2" key="1">
    <citation type="submission" date="2023-06" db="EMBL/GenBank/DDBJ databases">
        <title>MT1 and MT2 Draft Genomes of Novel Species.</title>
        <authorList>
            <person name="Venkateswaran K."/>
        </authorList>
    </citation>
    <scope>NUCLEOTIDE SEQUENCE</scope>
    <source>
        <strain evidence="2">IIF3SC-B10</strain>
    </source>
</reference>
<name>A0ABT8K0C8_9MICC</name>
<evidence type="ECO:0000313" key="2">
    <source>
        <dbReference type="EMBL" id="MDN4610883.1"/>
    </source>
</evidence>
<keyword evidence="1" id="KW-1133">Transmembrane helix</keyword>
<feature type="transmembrane region" description="Helical" evidence="1">
    <location>
        <begin position="26"/>
        <end position="45"/>
    </location>
</feature>
<keyword evidence="1" id="KW-0812">Transmembrane</keyword>
<dbReference type="Proteomes" id="UP001174209">
    <property type="component" value="Unassembled WGS sequence"/>
</dbReference>
<comment type="caution">
    <text evidence="2">The sequence shown here is derived from an EMBL/GenBank/DDBJ whole genome shotgun (WGS) entry which is preliminary data.</text>
</comment>
<proteinExistence type="predicted"/>
<dbReference type="RefSeq" id="WP_301226421.1">
    <property type="nucleotide sequence ID" value="NZ_JAROCG010000001.1"/>
</dbReference>
<accession>A0ABT8K0C8</accession>
<evidence type="ECO:0000313" key="3">
    <source>
        <dbReference type="Proteomes" id="UP001174209"/>
    </source>
</evidence>
<feature type="transmembrane region" description="Helical" evidence="1">
    <location>
        <begin position="101"/>
        <end position="121"/>
    </location>
</feature>
<sequence>MGHLGRLVPASHHSSRGTVMWEWIRYRAFILAVLPFVVGISLWFLSENAGGWDGLGFFLALIFSMPVLAMMAASSVWFAFRKDDDLRRLGRTSKVASIFSLIVFGSLVLIGIAGVVESLWVET</sequence>